<evidence type="ECO:0000313" key="4">
    <source>
        <dbReference type="Proteomes" id="UP000276133"/>
    </source>
</evidence>
<proteinExistence type="predicted"/>
<feature type="transmembrane region" description="Helical" evidence="2">
    <location>
        <begin position="84"/>
        <end position="105"/>
    </location>
</feature>
<organism evidence="3 4">
    <name type="scientific">Brachionus plicatilis</name>
    <name type="common">Marine rotifer</name>
    <name type="synonym">Brachionus muelleri</name>
    <dbReference type="NCBI Taxonomy" id="10195"/>
    <lineage>
        <taxon>Eukaryota</taxon>
        <taxon>Metazoa</taxon>
        <taxon>Spiralia</taxon>
        <taxon>Gnathifera</taxon>
        <taxon>Rotifera</taxon>
        <taxon>Eurotatoria</taxon>
        <taxon>Monogononta</taxon>
        <taxon>Pseudotrocha</taxon>
        <taxon>Ploima</taxon>
        <taxon>Brachionidae</taxon>
        <taxon>Brachionus</taxon>
    </lineage>
</organism>
<dbReference type="Proteomes" id="UP000276133">
    <property type="component" value="Unassembled WGS sequence"/>
</dbReference>
<evidence type="ECO:0000256" key="2">
    <source>
        <dbReference type="SAM" id="Phobius"/>
    </source>
</evidence>
<keyword evidence="2" id="KW-0472">Membrane</keyword>
<feature type="region of interest" description="Disordered" evidence="1">
    <location>
        <begin position="26"/>
        <end position="47"/>
    </location>
</feature>
<accession>A0A3M7SIT5</accession>
<keyword evidence="2" id="KW-0812">Transmembrane</keyword>
<sequence>MSLKSAFYQRRISNFGSWAEKKEVVEESDETSSETVTPSNFDPIGGETFEDTSFEIDEIAYVDLKIILEIKDFILSENCSKRSISILILVPLVLNLLSISSFFYIQEINYCKNTICSYLMQFFFNNKSKENQILFFLYKIFPIKKQILKNNILLYHQYTDSAKLCNKSSKLRIWDIFI</sequence>
<protein>
    <submittedName>
        <fullName evidence="3">Uncharacterized protein</fullName>
    </submittedName>
</protein>
<dbReference type="AlphaFoldDB" id="A0A3M7SIT5"/>
<evidence type="ECO:0000256" key="1">
    <source>
        <dbReference type="SAM" id="MobiDB-lite"/>
    </source>
</evidence>
<comment type="caution">
    <text evidence="3">The sequence shown here is derived from an EMBL/GenBank/DDBJ whole genome shotgun (WGS) entry which is preliminary data.</text>
</comment>
<keyword evidence="4" id="KW-1185">Reference proteome</keyword>
<reference evidence="3 4" key="1">
    <citation type="journal article" date="2018" name="Sci. Rep.">
        <title>Genomic signatures of local adaptation to the degree of environmental predictability in rotifers.</title>
        <authorList>
            <person name="Franch-Gras L."/>
            <person name="Hahn C."/>
            <person name="Garcia-Roger E.M."/>
            <person name="Carmona M.J."/>
            <person name="Serra M."/>
            <person name="Gomez A."/>
        </authorList>
    </citation>
    <scope>NUCLEOTIDE SEQUENCE [LARGE SCALE GENOMIC DNA]</scope>
    <source>
        <strain evidence="3">HYR1</strain>
    </source>
</reference>
<dbReference type="EMBL" id="REGN01001297">
    <property type="protein sequence ID" value="RNA35686.1"/>
    <property type="molecule type" value="Genomic_DNA"/>
</dbReference>
<evidence type="ECO:0000313" key="3">
    <source>
        <dbReference type="EMBL" id="RNA35686.1"/>
    </source>
</evidence>
<gene>
    <name evidence="3" type="ORF">BpHYR1_054679</name>
</gene>
<name>A0A3M7SIT5_BRAPC</name>
<keyword evidence="2" id="KW-1133">Transmembrane helix</keyword>